<protein>
    <submittedName>
        <fullName evidence="1">Uncharacterized protein</fullName>
    </submittedName>
</protein>
<sequence length="138" mass="15836">MKRKKKDTSSYMDQFTTFTYTRAQAFKDGVLFDLMDDAGSSQIVKEYYDYPVAFTAGVVRLMLSTNTTDDPNFDYSEFLIEVLSKGVNKNIKNLVVTPYFYKIEIQVNNEKQTHQMKIVCEPGDHGEPVIAILLSHED</sequence>
<proteinExistence type="predicted"/>
<evidence type="ECO:0000313" key="2">
    <source>
        <dbReference type="Proteomes" id="UP000189337"/>
    </source>
</evidence>
<gene>
    <name evidence="1" type="ORF">BWD14_18290</name>
</gene>
<dbReference type="RefSeq" id="WP_046943836.1">
    <property type="nucleotide sequence ID" value="NZ_CP028370.1"/>
</dbReference>
<name>A0AB73MZD6_9LEPT</name>
<dbReference type="AlphaFoldDB" id="A0AB73MZD6"/>
<dbReference type="EMBL" id="MTSU01000026">
    <property type="protein sequence ID" value="ONF91117.1"/>
    <property type="molecule type" value="Genomic_DNA"/>
</dbReference>
<reference evidence="1 2" key="1">
    <citation type="submission" date="2017-01" db="EMBL/GenBank/DDBJ databases">
        <title>Comparative genomic analysis of Brazilian Leptospira santarosai.</title>
        <authorList>
            <person name="Moreno L.Z."/>
            <person name="Miraglia F."/>
            <person name="Kremer F.S."/>
            <person name="Eslabao M.R."/>
            <person name="Lilenbaum W."/>
            <person name="Dellagostin O.A."/>
            <person name="Moreno A.M."/>
        </authorList>
    </citation>
    <scope>NUCLEOTIDE SEQUENCE [LARGE SCALE GENOMIC DNA]</scope>
    <source>
        <strain evidence="1 2">M52/8-19</strain>
    </source>
</reference>
<accession>A0AB73MZD6</accession>
<comment type="caution">
    <text evidence="1">The sequence shown here is derived from an EMBL/GenBank/DDBJ whole genome shotgun (WGS) entry which is preliminary data.</text>
</comment>
<dbReference type="Proteomes" id="UP000189337">
    <property type="component" value="Unassembled WGS sequence"/>
</dbReference>
<evidence type="ECO:0000313" key="1">
    <source>
        <dbReference type="EMBL" id="ONF91117.1"/>
    </source>
</evidence>
<organism evidence="1 2">
    <name type="scientific">Leptospira santarosai</name>
    <dbReference type="NCBI Taxonomy" id="28183"/>
    <lineage>
        <taxon>Bacteria</taxon>
        <taxon>Pseudomonadati</taxon>
        <taxon>Spirochaetota</taxon>
        <taxon>Spirochaetia</taxon>
        <taxon>Leptospirales</taxon>
        <taxon>Leptospiraceae</taxon>
        <taxon>Leptospira</taxon>
    </lineage>
</organism>